<reference evidence="4 5" key="1">
    <citation type="submission" date="2018-06" db="EMBL/GenBank/DDBJ databases">
        <authorList>
            <consortium name="Pathogen Informatics"/>
            <person name="Doyle S."/>
        </authorList>
    </citation>
    <scope>NUCLEOTIDE SEQUENCE [LARGE SCALE GENOMIC DNA]</scope>
    <source>
        <strain evidence="4 5">NCTC11532</strain>
    </source>
</reference>
<feature type="domain" description="SHSP" evidence="3">
    <location>
        <begin position="89"/>
        <end position="195"/>
    </location>
</feature>
<dbReference type="EMBL" id="UGPB01000001">
    <property type="protein sequence ID" value="STY29642.1"/>
    <property type="molecule type" value="Genomic_DNA"/>
</dbReference>
<dbReference type="InterPro" id="IPR008978">
    <property type="entry name" value="HSP20-like_chaperone"/>
</dbReference>
<sequence length="195" mass="22170">MKKKILPILISVPLFTIISVGAQALEIKPNKSMPNNTDQIIVDPFADDPFFQSHNDALQQMYKMQQAMDQFMKSQFSQMQNSLVNQNNQKLFGSTNNIEIKEDKNELIYKIRLPQGADSKVNVSVKDRQLIVNSNITQKITKEQDNTKSVSYSQSNYSQSFQLPEGYDPNSMVTKNKDSNLIVIFKKSLATSNIL</sequence>
<dbReference type="STRING" id="1122170.GCA_000701265_00646"/>
<proteinExistence type="inferred from homology"/>
<dbReference type="InterPro" id="IPR002068">
    <property type="entry name" value="A-crystallin/Hsp20_dom"/>
</dbReference>
<keyword evidence="5" id="KW-1185">Reference proteome</keyword>
<comment type="similarity">
    <text evidence="1 2">Belongs to the small heat shock protein (HSP20) family.</text>
</comment>
<dbReference type="OrthoDB" id="5637782at2"/>
<dbReference type="Pfam" id="PF00011">
    <property type="entry name" value="HSP20"/>
    <property type="match status" value="1"/>
</dbReference>
<evidence type="ECO:0000313" key="4">
    <source>
        <dbReference type="EMBL" id="STY29642.1"/>
    </source>
</evidence>
<evidence type="ECO:0000313" key="5">
    <source>
        <dbReference type="Proteomes" id="UP000255297"/>
    </source>
</evidence>
<name>A0A378LUY0_9GAMM</name>
<dbReference type="PROSITE" id="PS01031">
    <property type="entry name" value="SHSP"/>
    <property type="match status" value="1"/>
</dbReference>
<dbReference type="Gene3D" id="2.60.40.790">
    <property type="match status" value="1"/>
</dbReference>
<keyword evidence="4" id="KW-0346">Stress response</keyword>
<evidence type="ECO:0000259" key="3">
    <source>
        <dbReference type="PROSITE" id="PS01031"/>
    </source>
</evidence>
<dbReference type="SUPFAM" id="SSF49764">
    <property type="entry name" value="HSP20-like chaperones"/>
    <property type="match status" value="1"/>
</dbReference>
<accession>A0A378LUY0</accession>
<dbReference type="CDD" id="cd00298">
    <property type="entry name" value="ACD_sHsps_p23-like"/>
    <property type="match status" value="1"/>
</dbReference>
<protein>
    <submittedName>
        <fullName evidence="4">Heat shock hsp20</fullName>
    </submittedName>
</protein>
<gene>
    <name evidence="4" type="ORF">NCTC11532_01840</name>
</gene>
<dbReference type="RefSeq" id="WP_031565181.1">
    <property type="nucleotide sequence ID" value="NZ_CAAAIS010000001.1"/>
</dbReference>
<organism evidence="4 5">
    <name type="scientific">Legionella wadsworthii</name>
    <dbReference type="NCBI Taxonomy" id="28088"/>
    <lineage>
        <taxon>Bacteria</taxon>
        <taxon>Pseudomonadati</taxon>
        <taxon>Pseudomonadota</taxon>
        <taxon>Gammaproteobacteria</taxon>
        <taxon>Legionellales</taxon>
        <taxon>Legionellaceae</taxon>
        <taxon>Legionella</taxon>
    </lineage>
</organism>
<dbReference type="AlphaFoldDB" id="A0A378LUY0"/>
<evidence type="ECO:0000256" key="1">
    <source>
        <dbReference type="PROSITE-ProRule" id="PRU00285"/>
    </source>
</evidence>
<dbReference type="Proteomes" id="UP000255297">
    <property type="component" value="Unassembled WGS sequence"/>
</dbReference>
<evidence type="ECO:0000256" key="2">
    <source>
        <dbReference type="RuleBase" id="RU003616"/>
    </source>
</evidence>